<evidence type="ECO:0000256" key="1">
    <source>
        <dbReference type="SAM" id="MobiDB-lite"/>
    </source>
</evidence>
<sequence length="61" mass="7140">MPSNKQNDEHQPPRLANTKEVTQVQPLVNGSDPLFRFRSGGFDVFPYNPIVYEQFDIKREF</sequence>
<name>A0A4Z2DT04_SCHJA</name>
<dbReference type="Proteomes" id="UP000311919">
    <property type="component" value="Unassembled WGS sequence"/>
</dbReference>
<evidence type="ECO:0000313" key="3">
    <source>
        <dbReference type="Proteomes" id="UP000311919"/>
    </source>
</evidence>
<feature type="compositionally biased region" description="Basic and acidic residues" evidence="1">
    <location>
        <begin position="1"/>
        <end position="12"/>
    </location>
</feature>
<dbReference type="AlphaFoldDB" id="A0A4Z2DT04"/>
<feature type="region of interest" description="Disordered" evidence="1">
    <location>
        <begin position="1"/>
        <end position="23"/>
    </location>
</feature>
<evidence type="ECO:0000313" key="2">
    <source>
        <dbReference type="EMBL" id="TNN19663.1"/>
    </source>
</evidence>
<proteinExistence type="predicted"/>
<protein>
    <submittedName>
        <fullName evidence="2">Uncharacterized protein</fullName>
    </submittedName>
</protein>
<dbReference type="EMBL" id="SKCS01000040">
    <property type="protein sequence ID" value="TNN19663.1"/>
    <property type="molecule type" value="Genomic_DNA"/>
</dbReference>
<accession>A0A4Z2DT04</accession>
<organism evidence="2 3">
    <name type="scientific">Schistosoma japonicum</name>
    <name type="common">Blood fluke</name>
    <dbReference type="NCBI Taxonomy" id="6182"/>
    <lineage>
        <taxon>Eukaryota</taxon>
        <taxon>Metazoa</taxon>
        <taxon>Spiralia</taxon>
        <taxon>Lophotrochozoa</taxon>
        <taxon>Platyhelminthes</taxon>
        <taxon>Trematoda</taxon>
        <taxon>Digenea</taxon>
        <taxon>Strigeidida</taxon>
        <taxon>Schistosomatoidea</taxon>
        <taxon>Schistosomatidae</taxon>
        <taxon>Schistosoma</taxon>
    </lineage>
</organism>
<gene>
    <name evidence="2" type="ORF">EWB00_006574</name>
</gene>
<comment type="caution">
    <text evidence="2">The sequence shown here is derived from an EMBL/GenBank/DDBJ whole genome shotgun (WGS) entry which is preliminary data.</text>
</comment>
<reference evidence="2 3" key="1">
    <citation type="submission" date="2019-03" db="EMBL/GenBank/DDBJ databases">
        <title>An improved genome assembly of the fluke Schistosoma japonicum.</title>
        <authorList>
            <person name="Hu W."/>
            <person name="Luo F."/>
            <person name="Yin M."/>
            <person name="Mo X."/>
            <person name="Sun C."/>
            <person name="Wu Q."/>
            <person name="Zhu B."/>
            <person name="Xiang M."/>
            <person name="Wang J."/>
            <person name="Wang Y."/>
            <person name="Zhang T."/>
            <person name="Xu B."/>
            <person name="Zheng H."/>
            <person name="Feng Z."/>
        </authorList>
    </citation>
    <scope>NUCLEOTIDE SEQUENCE [LARGE SCALE GENOMIC DNA]</scope>
    <source>
        <strain evidence="2">HuSjv2</strain>
        <tissue evidence="2">Worms</tissue>
    </source>
</reference>
<keyword evidence="3" id="KW-1185">Reference proteome</keyword>